<reference evidence="2" key="1">
    <citation type="journal article" date="2009" name="PLoS Genet.">
        <title>Sequencing, mapping, and analysis of 27,455 maize full-length cDNAs.</title>
        <authorList>
            <person name="Soderlund C."/>
            <person name="Descour A."/>
            <person name="Kudrna D."/>
            <person name="Bomhoff M."/>
            <person name="Boyd L."/>
            <person name="Currie J."/>
            <person name="Angelova A."/>
            <person name="Collura K."/>
            <person name="Wissotski M."/>
            <person name="Ashley E."/>
            <person name="Morrow D."/>
            <person name="Fernandes J."/>
            <person name="Walbot V."/>
            <person name="Yu Y."/>
        </authorList>
    </citation>
    <scope>NUCLEOTIDE SEQUENCE</scope>
    <source>
        <strain evidence="2">B73</strain>
    </source>
</reference>
<feature type="region of interest" description="Disordered" evidence="1">
    <location>
        <begin position="147"/>
        <end position="216"/>
    </location>
</feature>
<dbReference type="AlphaFoldDB" id="C0PLX9"/>
<evidence type="ECO:0000313" key="2">
    <source>
        <dbReference type="EMBL" id="ACN36195.1"/>
    </source>
</evidence>
<proteinExistence type="evidence at transcript level"/>
<reference evidence="2" key="2">
    <citation type="submission" date="2012-06" db="EMBL/GenBank/DDBJ databases">
        <authorList>
            <person name="Yu Y."/>
            <person name="Currie J."/>
            <person name="Lomeli R."/>
            <person name="Angelova A."/>
            <person name="Collura K."/>
            <person name="Wissotski M."/>
            <person name="Campos D."/>
            <person name="Kudrna D."/>
            <person name="Golser W."/>
            <person name="Ashely E."/>
            <person name="Descour A."/>
            <person name="Fernandes J."/>
            <person name="Soderlund C."/>
            <person name="Walbot V."/>
        </authorList>
    </citation>
    <scope>NUCLEOTIDE SEQUENCE</scope>
    <source>
        <strain evidence="2">B73</strain>
    </source>
</reference>
<accession>C0PLX9</accession>
<protein>
    <submittedName>
        <fullName evidence="2">Uncharacterized protein</fullName>
    </submittedName>
</protein>
<organism evidence="2">
    <name type="scientific">Zea mays</name>
    <name type="common">Maize</name>
    <dbReference type="NCBI Taxonomy" id="4577"/>
    <lineage>
        <taxon>Eukaryota</taxon>
        <taxon>Viridiplantae</taxon>
        <taxon>Streptophyta</taxon>
        <taxon>Embryophyta</taxon>
        <taxon>Tracheophyta</taxon>
        <taxon>Spermatophyta</taxon>
        <taxon>Magnoliopsida</taxon>
        <taxon>Liliopsida</taxon>
        <taxon>Poales</taxon>
        <taxon>Poaceae</taxon>
        <taxon>PACMAD clade</taxon>
        <taxon>Panicoideae</taxon>
        <taxon>Andropogonodae</taxon>
        <taxon>Andropogoneae</taxon>
        <taxon>Tripsacinae</taxon>
        <taxon>Zea</taxon>
    </lineage>
</organism>
<dbReference type="EMBL" id="BT069298">
    <property type="protein sequence ID" value="ACN36195.1"/>
    <property type="molecule type" value="mRNA"/>
</dbReference>
<sequence>MMTIPGAAANTLLRVAVTVSPGNPNDARALDLLGGQLPEPHGEDAVVEAGADGVEVGVLGEAELAPEPAVGALLAVPVVAPVLLRAPPLAADSQHPAVVLHLDLEVLPAHPGHVHHDLVRVGSLAPVRARHGDHGHVVPVEAQGDVLQDPERVGQEAHPGPGQRRRRRRRGLVAPAPPFAEPREQRAVRQCRRHHGEARERERCCGSPRHRHGPEGFRAVRAHFKVQSNRTR</sequence>
<evidence type="ECO:0000256" key="1">
    <source>
        <dbReference type="SAM" id="MobiDB-lite"/>
    </source>
</evidence>
<name>C0PLX9_MAIZE</name>